<gene>
    <name evidence="8" type="ORF">CLOSYM_00099</name>
</gene>
<dbReference type="EC" id="2.1.1.72" evidence="1"/>
<dbReference type="SUPFAM" id="SSF53335">
    <property type="entry name" value="S-adenosyl-L-methionine-dependent methyltransferases"/>
    <property type="match status" value="1"/>
</dbReference>
<dbReference type="GO" id="GO:0009007">
    <property type="term" value="F:site-specific DNA-methyltransferase (adenine-specific) activity"/>
    <property type="evidence" value="ECO:0007669"/>
    <property type="project" value="UniProtKB-EC"/>
</dbReference>
<keyword evidence="4" id="KW-0949">S-adenosyl-L-methionine</keyword>
<reference evidence="8 9" key="1">
    <citation type="submission" date="2013-07" db="EMBL/GenBank/DDBJ databases">
        <authorList>
            <person name="Weinstock G."/>
            <person name="Sodergren E."/>
            <person name="Wylie T."/>
            <person name="Fulton L."/>
            <person name="Fulton R."/>
            <person name="Fronick C."/>
            <person name="O'Laughlin M."/>
            <person name="Godfrey J."/>
            <person name="Miner T."/>
            <person name="Herter B."/>
            <person name="Appelbaum E."/>
            <person name="Cordes M."/>
            <person name="Lek S."/>
            <person name="Wollam A."/>
            <person name="Pepin K.H."/>
            <person name="Palsikar V.B."/>
            <person name="Mitreva M."/>
            <person name="Wilson R.K."/>
        </authorList>
    </citation>
    <scope>NUCLEOTIDE SEQUENCE [LARGE SCALE GENOMIC DNA]</scope>
    <source>
        <strain evidence="8 9">ATCC 14940</strain>
    </source>
</reference>
<dbReference type="InterPro" id="IPR003356">
    <property type="entry name" value="DNA_methylase_A-5"/>
</dbReference>
<comment type="caution">
    <text evidence="8">The sequence shown here is derived from an EMBL/GenBank/DDBJ whole genome shotgun (WGS) entry which is preliminary data.</text>
</comment>
<dbReference type="PRINTS" id="PR00507">
    <property type="entry name" value="N12N6MTFRASE"/>
</dbReference>
<evidence type="ECO:0000256" key="4">
    <source>
        <dbReference type="ARBA" id="ARBA00022691"/>
    </source>
</evidence>
<evidence type="ECO:0000256" key="1">
    <source>
        <dbReference type="ARBA" id="ARBA00011900"/>
    </source>
</evidence>
<dbReference type="GO" id="GO:0032259">
    <property type="term" value="P:methylation"/>
    <property type="evidence" value="ECO:0007669"/>
    <property type="project" value="UniProtKB-KW"/>
</dbReference>
<name>A0ABC9U4L1_CLOSY</name>
<dbReference type="Pfam" id="PF02384">
    <property type="entry name" value="N6_Mtase"/>
    <property type="match status" value="1"/>
</dbReference>
<dbReference type="PANTHER" id="PTHR42933">
    <property type="entry name" value="SLR6095 PROTEIN"/>
    <property type="match status" value="1"/>
</dbReference>
<evidence type="ECO:0000313" key="9">
    <source>
        <dbReference type="Proteomes" id="UP000016491"/>
    </source>
</evidence>
<dbReference type="EMBL" id="AWSU01000010">
    <property type="protein sequence ID" value="ERI80655.1"/>
    <property type="molecule type" value="Genomic_DNA"/>
</dbReference>
<dbReference type="InterPro" id="IPR029063">
    <property type="entry name" value="SAM-dependent_MTases_sf"/>
</dbReference>
<evidence type="ECO:0000256" key="5">
    <source>
        <dbReference type="ARBA" id="ARBA00022747"/>
    </source>
</evidence>
<comment type="catalytic activity">
    <reaction evidence="6">
        <text>a 2'-deoxyadenosine in DNA + S-adenosyl-L-methionine = an N(6)-methyl-2'-deoxyadenosine in DNA + S-adenosyl-L-homocysteine + H(+)</text>
        <dbReference type="Rhea" id="RHEA:15197"/>
        <dbReference type="Rhea" id="RHEA-COMP:12418"/>
        <dbReference type="Rhea" id="RHEA-COMP:12419"/>
        <dbReference type="ChEBI" id="CHEBI:15378"/>
        <dbReference type="ChEBI" id="CHEBI:57856"/>
        <dbReference type="ChEBI" id="CHEBI:59789"/>
        <dbReference type="ChEBI" id="CHEBI:90615"/>
        <dbReference type="ChEBI" id="CHEBI:90616"/>
        <dbReference type="EC" id="2.1.1.72"/>
    </reaction>
</comment>
<evidence type="ECO:0000256" key="3">
    <source>
        <dbReference type="ARBA" id="ARBA00022679"/>
    </source>
</evidence>
<accession>A0ABC9U4L1</accession>
<dbReference type="Gene3D" id="3.40.50.150">
    <property type="entry name" value="Vaccinia Virus protein VP39"/>
    <property type="match status" value="1"/>
</dbReference>
<proteinExistence type="predicted"/>
<evidence type="ECO:0000256" key="6">
    <source>
        <dbReference type="ARBA" id="ARBA00047942"/>
    </source>
</evidence>
<evidence type="ECO:0000313" key="8">
    <source>
        <dbReference type="EMBL" id="ERI80655.1"/>
    </source>
</evidence>
<sequence>MKKQWDKEFITLFNRLGGRRSNWEVWNDFLTMAAIAFANVMPTPERTEREDCYLSIIRSYEKEEQEIFPQLLSVVTMAFEENPKQDFLGNLYTALNLNQHQKGQFFTPYHICEFMAEVQNGGDLKAEVEKKGFISVSDPACGAGALLIAFANSARAHGVNYHEKVLFVAQDIDATAAKMCYIQLTLLGCSACIIIGDSLSKPGFHPDNEVYYTPMYFLNSWRFCEKTRTEEISANGAVAETVSEVVIEAVVSKPSVDAAEIREAFLEEADGQFSFDLLTAS</sequence>
<organism evidence="8 9">
    <name type="scientific">[Clostridium] symbiosum ATCC 14940</name>
    <dbReference type="NCBI Taxonomy" id="411472"/>
    <lineage>
        <taxon>Bacteria</taxon>
        <taxon>Bacillati</taxon>
        <taxon>Bacillota</taxon>
        <taxon>Clostridia</taxon>
        <taxon>Lachnospirales</taxon>
        <taxon>Lachnospiraceae</taxon>
        <taxon>Otoolea</taxon>
    </lineage>
</organism>
<dbReference type="GO" id="GO:0009307">
    <property type="term" value="P:DNA restriction-modification system"/>
    <property type="evidence" value="ECO:0007669"/>
    <property type="project" value="UniProtKB-KW"/>
</dbReference>
<keyword evidence="5" id="KW-0680">Restriction system</keyword>
<dbReference type="Proteomes" id="UP000016491">
    <property type="component" value="Unassembled WGS sequence"/>
</dbReference>
<evidence type="ECO:0000259" key="7">
    <source>
        <dbReference type="Pfam" id="PF02384"/>
    </source>
</evidence>
<protein>
    <recommendedName>
        <fullName evidence="1">site-specific DNA-methyltransferase (adenine-specific)</fullName>
        <ecNumber evidence="1">2.1.1.72</ecNumber>
    </recommendedName>
</protein>
<evidence type="ECO:0000256" key="2">
    <source>
        <dbReference type="ARBA" id="ARBA00022603"/>
    </source>
</evidence>
<dbReference type="InterPro" id="IPR051537">
    <property type="entry name" value="DNA_Adenine_Mtase"/>
</dbReference>
<dbReference type="PANTHER" id="PTHR42933:SF3">
    <property type="entry name" value="TYPE I RESTRICTION ENZYME MJAVIII METHYLASE SUBUNIT"/>
    <property type="match status" value="1"/>
</dbReference>
<keyword evidence="3" id="KW-0808">Transferase</keyword>
<dbReference type="RefSeq" id="WP_021641983.1">
    <property type="nucleotide sequence ID" value="NZ_KE992894.1"/>
</dbReference>
<keyword evidence="2" id="KW-0489">Methyltransferase</keyword>
<dbReference type="AlphaFoldDB" id="A0ABC9U4L1"/>
<feature type="domain" description="DNA methylase adenine-specific" evidence="7">
    <location>
        <begin position="98"/>
        <end position="210"/>
    </location>
</feature>